<evidence type="ECO:0000259" key="2">
    <source>
        <dbReference type="Pfam" id="PF17765"/>
    </source>
</evidence>
<dbReference type="PANTHER" id="PTHR35010">
    <property type="entry name" value="BLL4672 PROTEIN-RELATED"/>
    <property type="match status" value="1"/>
</dbReference>
<reference evidence="3 4" key="1">
    <citation type="submission" date="2019-12" db="EMBL/GenBank/DDBJ databases">
        <title>Whole genome shotgun sequence of Streptomyces caniferus NBRC 15389.</title>
        <authorList>
            <person name="Ichikawa N."/>
            <person name="Kimura A."/>
            <person name="Kitahashi Y."/>
            <person name="Komaki H."/>
            <person name="Tamura T."/>
        </authorList>
    </citation>
    <scope>NUCLEOTIDE SEQUENCE [LARGE SCALE GENOMIC DNA]</scope>
    <source>
        <strain evidence="3 4">NBRC 15389</strain>
    </source>
</reference>
<accession>A0A640S0B6</accession>
<feature type="compositionally biased region" description="Basic and acidic residues" evidence="1">
    <location>
        <begin position="278"/>
        <end position="289"/>
    </location>
</feature>
<dbReference type="AlphaFoldDB" id="A0A640S0B6"/>
<feature type="region of interest" description="Disordered" evidence="1">
    <location>
        <begin position="259"/>
        <end position="289"/>
    </location>
</feature>
<dbReference type="EMBL" id="BLIN01000001">
    <property type="protein sequence ID" value="GFE03846.1"/>
    <property type="molecule type" value="Genomic_DNA"/>
</dbReference>
<feature type="domain" description="MmyB-like transcription regulator ligand binding" evidence="2">
    <location>
        <begin position="120"/>
        <end position="261"/>
    </location>
</feature>
<organism evidence="3 4">
    <name type="scientific">Streptomyces caniferus</name>
    <dbReference type="NCBI Taxonomy" id="285557"/>
    <lineage>
        <taxon>Bacteria</taxon>
        <taxon>Bacillati</taxon>
        <taxon>Actinomycetota</taxon>
        <taxon>Actinomycetes</taxon>
        <taxon>Kitasatosporales</taxon>
        <taxon>Streptomycetaceae</taxon>
        <taxon>Streptomyces</taxon>
    </lineage>
</organism>
<dbReference type="PANTHER" id="PTHR35010:SF2">
    <property type="entry name" value="BLL4672 PROTEIN"/>
    <property type="match status" value="1"/>
</dbReference>
<evidence type="ECO:0000313" key="4">
    <source>
        <dbReference type="Proteomes" id="UP000435837"/>
    </source>
</evidence>
<dbReference type="InterPro" id="IPR041413">
    <property type="entry name" value="MLTR_LBD"/>
</dbReference>
<name>A0A640S0B6_9ACTN</name>
<dbReference type="OrthoDB" id="4144527at2"/>
<gene>
    <name evidence="3" type="ORF">Scani_01140</name>
</gene>
<protein>
    <recommendedName>
        <fullName evidence="2">MmyB-like transcription regulator ligand binding domain-containing protein</fullName>
    </recommendedName>
</protein>
<evidence type="ECO:0000313" key="3">
    <source>
        <dbReference type="EMBL" id="GFE03846.1"/>
    </source>
</evidence>
<evidence type="ECO:0000256" key="1">
    <source>
        <dbReference type="SAM" id="MobiDB-lite"/>
    </source>
</evidence>
<dbReference type="RefSeq" id="WP_159468907.1">
    <property type="nucleotide sequence ID" value="NZ_BAAATH010000014.1"/>
</dbReference>
<sequence length="289" mass="31294">MNGEALRALLSERRASVAPEAHGLSRPSGKGRRAAGLAQHQIDLLLNRGPGTYQRLESGNYRNPPVGLLHDLALLLHLSELDWVALCRYAGIGDPPCPLSPQSGEEVPTPWNDAVKGISHAACLMSASWNVLAHNQPFEDIFAPGTCPTNTLQWMLFDGRYLLSDWAASWAPQILPLLRSDLAARPQDDVLRRLEASVLTDPVAGRLYTSAGAAVDPYGERPLMHARLGPGWINMCLAHPLSSPGARLCILMFRPAKARSATPMPPRNQGSALPAPERAPEQSRVKVPA</sequence>
<dbReference type="Gene3D" id="3.30.450.180">
    <property type="match status" value="1"/>
</dbReference>
<proteinExistence type="predicted"/>
<dbReference type="Pfam" id="PF17765">
    <property type="entry name" value="MLTR_LBD"/>
    <property type="match status" value="1"/>
</dbReference>
<comment type="caution">
    <text evidence="3">The sequence shown here is derived from an EMBL/GenBank/DDBJ whole genome shotgun (WGS) entry which is preliminary data.</text>
</comment>
<dbReference type="Proteomes" id="UP000435837">
    <property type="component" value="Unassembled WGS sequence"/>
</dbReference>